<evidence type="ECO:0000313" key="7">
    <source>
        <dbReference type="EMBL" id="KNY26551.1"/>
    </source>
</evidence>
<dbReference type="InterPro" id="IPR008928">
    <property type="entry name" value="6-hairpin_glycosidase_sf"/>
</dbReference>
<dbReference type="EC" id="3.2.1.4" evidence="7"/>
<gene>
    <name evidence="7" type="ORF">Bccel_1816</name>
</gene>
<reference evidence="8" key="1">
    <citation type="submission" date="2015-07" db="EMBL/GenBank/DDBJ databases">
        <title>Near-Complete Genome Sequence of the Cellulolytic Bacterium Bacteroides (Pseudobacteroides) cellulosolvens ATCC 35603.</title>
        <authorList>
            <person name="Dassa B."/>
            <person name="Utturkar S.M."/>
            <person name="Klingeman D.M."/>
            <person name="Hurt R.A."/>
            <person name="Keller M."/>
            <person name="Xu J."/>
            <person name="Reddy Y.H.K."/>
            <person name="Borovok I."/>
            <person name="Grinberg I.R."/>
            <person name="Lamed R."/>
            <person name="Zhivin O."/>
            <person name="Bayer E.A."/>
            <person name="Brown S.D."/>
        </authorList>
    </citation>
    <scope>NUCLEOTIDE SEQUENCE [LARGE SCALE GENOMIC DNA]</scope>
    <source>
        <strain evidence="8">DSM 2933</strain>
    </source>
</reference>
<keyword evidence="5" id="KW-1133">Transmembrane helix</keyword>
<dbReference type="SUPFAM" id="SSF48208">
    <property type="entry name" value="Six-hairpin glycosidases"/>
    <property type="match status" value="1"/>
</dbReference>
<feature type="domain" description="Glycoside hydrolase family 9" evidence="6">
    <location>
        <begin position="44"/>
        <end position="461"/>
    </location>
</feature>
<dbReference type="STRING" id="398512.Bccel_1816"/>
<dbReference type="Proteomes" id="UP000036923">
    <property type="component" value="Unassembled WGS sequence"/>
</dbReference>
<accession>A0A0L6JL50</accession>
<evidence type="ECO:0000256" key="5">
    <source>
        <dbReference type="SAM" id="Phobius"/>
    </source>
</evidence>
<keyword evidence="4" id="KW-0624">Polysaccharide degradation</keyword>
<comment type="caution">
    <text evidence="7">The sequence shown here is derived from an EMBL/GenBank/DDBJ whole genome shotgun (WGS) entry which is preliminary data.</text>
</comment>
<sequence length="469" mass="53213">MRIPKKNELIIMVIILINTIVIAVAVFTMFSPKDTPSSIKKADYQEALKYSIFFYDANKCGRDVAVDNVFDWRGPCHVGDGKDLNLDLTGGFHDGGDHVKVGINQGYTASILGWNLYTYRDIFDSTGNTKKLISTLKYFTDYFLKCHTNESTFYYGIGDEIEDHNYWGPPENQSLDRPTQLVADLNHPASDVCGETSAALSLMYLNYRDTDTGYAVKCLTAAKELYRMGKENRGYGQIQSSYHSGSFYDDLSWAALWLYKIEHDKQYLNDAEEFVVKKSKYNNNPLKNKWTLCWDDVTLACLAELYTITKNPEYRDALDYNLNYWKNDLKQTRGGLKYLDKSGVLRYAANASLIAMKWYKTTNDKSLKVFAKSQIDYILGANPSKTSYIIGFGKKYPQNVSHRAANGYDSTEWDKQKRSKYVLLGAMVSGPSDKDQFIDNVKNYEYTEAIIDFNAGLVGALASIIQDAG</sequence>
<evidence type="ECO:0000256" key="3">
    <source>
        <dbReference type="ARBA" id="ARBA00023295"/>
    </source>
</evidence>
<name>A0A0L6JL50_9FIRM</name>
<dbReference type="PATRIC" id="fig|398512.5.peg.1890"/>
<evidence type="ECO:0000256" key="4">
    <source>
        <dbReference type="ARBA" id="ARBA00023326"/>
    </source>
</evidence>
<keyword evidence="5" id="KW-0472">Membrane</keyword>
<keyword evidence="2" id="KW-0119">Carbohydrate metabolism</keyword>
<dbReference type="RefSeq" id="WP_050753289.1">
    <property type="nucleotide sequence ID" value="NZ_JQKC01000006.1"/>
</dbReference>
<organism evidence="7 8">
    <name type="scientific">Pseudobacteroides cellulosolvens ATCC 35603 = DSM 2933</name>
    <dbReference type="NCBI Taxonomy" id="398512"/>
    <lineage>
        <taxon>Bacteria</taxon>
        <taxon>Bacillati</taxon>
        <taxon>Bacillota</taxon>
        <taxon>Clostridia</taxon>
        <taxon>Eubacteriales</taxon>
        <taxon>Oscillospiraceae</taxon>
        <taxon>Pseudobacteroides</taxon>
    </lineage>
</organism>
<dbReference type="InterPro" id="IPR012341">
    <property type="entry name" value="6hp_glycosidase-like_sf"/>
</dbReference>
<evidence type="ECO:0000256" key="1">
    <source>
        <dbReference type="ARBA" id="ARBA00022801"/>
    </source>
</evidence>
<dbReference type="Gene3D" id="1.50.10.10">
    <property type="match status" value="1"/>
</dbReference>
<keyword evidence="5" id="KW-0812">Transmembrane</keyword>
<dbReference type="eggNOG" id="COG4733">
    <property type="taxonomic scope" value="Bacteria"/>
</dbReference>
<dbReference type="EMBL" id="LGTC01000001">
    <property type="protein sequence ID" value="KNY26551.1"/>
    <property type="molecule type" value="Genomic_DNA"/>
</dbReference>
<keyword evidence="1 7" id="KW-0378">Hydrolase</keyword>
<dbReference type="Pfam" id="PF00759">
    <property type="entry name" value="Glyco_hydro_9"/>
    <property type="match status" value="1"/>
</dbReference>
<evidence type="ECO:0000259" key="6">
    <source>
        <dbReference type="Pfam" id="PF00759"/>
    </source>
</evidence>
<proteinExistence type="predicted"/>
<dbReference type="GO" id="GO:0000272">
    <property type="term" value="P:polysaccharide catabolic process"/>
    <property type="evidence" value="ECO:0007669"/>
    <property type="project" value="UniProtKB-KW"/>
</dbReference>
<feature type="transmembrane region" description="Helical" evidence="5">
    <location>
        <begin position="9"/>
        <end position="30"/>
    </location>
</feature>
<evidence type="ECO:0000256" key="2">
    <source>
        <dbReference type="ARBA" id="ARBA00023277"/>
    </source>
</evidence>
<protein>
    <submittedName>
        <fullName evidence="7">Cellulase</fullName>
        <ecNumber evidence="7">3.2.1.4</ecNumber>
    </submittedName>
</protein>
<dbReference type="InterPro" id="IPR001701">
    <property type="entry name" value="Glyco_hydro_9"/>
</dbReference>
<dbReference type="OrthoDB" id="9758662at2"/>
<dbReference type="GO" id="GO:0008810">
    <property type="term" value="F:cellulase activity"/>
    <property type="evidence" value="ECO:0007669"/>
    <property type="project" value="UniProtKB-EC"/>
</dbReference>
<dbReference type="AlphaFoldDB" id="A0A0L6JL50"/>
<keyword evidence="3 7" id="KW-0326">Glycosidase</keyword>
<keyword evidence="8" id="KW-1185">Reference proteome</keyword>
<dbReference type="PANTHER" id="PTHR22298">
    <property type="entry name" value="ENDO-1,4-BETA-GLUCANASE"/>
    <property type="match status" value="1"/>
</dbReference>
<evidence type="ECO:0000313" key="8">
    <source>
        <dbReference type="Proteomes" id="UP000036923"/>
    </source>
</evidence>